<evidence type="ECO:0000256" key="5">
    <source>
        <dbReference type="ARBA" id="ARBA00022989"/>
    </source>
</evidence>
<evidence type="ECO:0000313" key="9">
    <source>
        <dbReference type="EMBL" id="MPQ45171.1"/>
    </source>
</evidence>
<evidence type="ECO:0000256" key="2">
    <source>
        <dbReference type="ARBA" id="ARBA00010792"/>
    </source>
</evidence>
<dbReference type="EMBL" id="WHJC01000479">
    <property type="protein sequence ID" value="MPQ45171.1"/>
    <property type="molecule type" value="Genomic_DNA"/>
</dbReference>
<organism evidence="9 10">
    <name type="scientific">Clostridium tarantellae</name>
    <dbReference type="NCBI Taxonomy" id="39493"/>
    <lineage>
        <taxon>Bacteria</taxon>
        <taxon>Bacillati</taxon>
        <taxon>Bacillota</taxon>
        <taxon>Clostridia</taxon>
        <taxon>Eubacteriales</taxon>
        <taxon>Clostridiaceae</taxon>
        <taxon>Clostridium</taxon>
    </lineage>
</organism>
<evidence type="ECO:0000256" key="3">
    <source>
        <dbReference type="ARBA" id="ARBA00022475"/>
    </source>
</evidence>
<dbReference type="Proteomes" id="UP000430345">
    <property type="component" value="Unassembled WGS sequence"/>
</dbReference>
<evidence type="ECO:0000256" key="7">
    <source>
        <dbReference type="SAM" id="Phobius"/>
    </source>
</evidence>
<dbReference type="OrthoDB" id="9813426at2"/>
<dbReference type="PANTHER" id="PTHR42709:SF6">
    <property type="entry name" value="UNDECAPRENYL PHOSPHATE TRANSPORTER A"/>
    <property type="match status" value="1"/>
</dbReference>
<dbReference type="InterPro" id="IPR051311">
    <property type="entry name" value="DedA_domain"/>
</dbReference>
<comment type="caution">
    <text evidence="9">The sequence shown here is derived from an EMBL/GenBank/DDBJ whole genome shotgun (WGS) entry which is preliminary data.</text>
</comment>
<name>A0A6I1MWI1_9CLOT</name>
<dbReference type="RefSeq" id="WP_152892230.1">
    <property type="nucleotide sequence ID" value="NZ_WHJC01000479.1"/>
</dbReference>
<sequence length="167" mass="18739">MNIQTALSYISQYGLLVMFILIFLEHLNFPALPAGVIMPAIGILISRGELNYLVVMLLTVIAGILGNLILYFIGFYGGKKFLTKATNKFPKFKPFVDKTIKVINERKKIGGIFCRLIPVIRTLVSCVEGVAKVNFSKFIISTTIGVVIWNFLFISSGYLFADFFLRK</sequence>
<keyword evidence="6 7" id="KW-0472">Membrane</keyword>
<keyword evidence="10" id="KW-1185">Reference proteome</keyword>
<keyword evidence="4 7" id="KW-0812">Transmembrane</keyword>
<protein>
    <submittedName>
        <fullName evidence="9">DedA family protein</fullName>
    </submittedName>
</protein>
<feature type="domain" description="VTT" evidence="8">
    <location>
        <begin position="33"/>
        <end position="158"/>
    </location>
</feature>
<gene>
    <name evidence="9" type="ORF">GBZ86_15755</name>
</gene>
<reference evidence="9 10" key="1">
    <citation type="submission" date="2019-10" db="EMBL/GenBank/DDBJ databases">
        <title>The Genome Sequence of Clostridium tarantellae Isolated from Fish Brain.</title>
        <authorList>
            <person name="Bano L."/>
            <person name="Kiel M."/>
            <person name="Sales G."/>
            <person name="Doxey A.C."/>
            <person name="Mansfield M.J."/>
            <person name="Schiavone M."/>
            <person name="Rossetto O."/>
            <person name="Pirazzini M."/>
            <person name="Dobrindt U."/>
            <person name="Montecucco C."/>
        </authorList>
    </citation>
    <scope>NUCLEOTIDE SEQUENCE [LARGE SCALE GENOMIC DNA]</scope>
    <source>
        <strain evidence="9 10">DSM 3997</strain>
    </source>
</reference>
<evidence type="ECO:0000256" key="1">
    <source>
        <dbReference type="ARBA" id="ARBA00004651"/>
    </source>
</evidence>
<dbReference type="AlphaFoldDB" id="A0A6I1MWI1"/>
<comment type="subcellular location">
    <subcellularLocation>
        <location evidence="1">Cell membrane</location>
        <topology evidence="1">Multi-pass membrane protein</topology>
    </subcellularLocation>
</comment>
<dbReference type="Pfam" id="PF09335">
    <property type="entry name" value="VTT_dom"/>
    <property type="match status" value="1"/>
</dbReference>
<keyword evidence="3" id="KW-1003">Cell membrane</keyword>
<keyword evidence="5 7" id="KW-1133">Transmembrane helix</keyword>
<comment type="similarity">
    <text evidence="2">Belongs to the DedA family.</text>
</comment>
<evidence type="ECO:0000256" key="6">
    <source>
        <dbReference type="ARBA" id="ARBA00023136"/>
    </source>
</evidence>
<feature type="transmembrane region" description="Helical" evidence="7">
    <location>
        <begin position="138"/>
        <end position="161"/>
    </location>
</feature>
<evidence type="ECO:0000313" key="10">
    <source>
        <dbReference type="Proteomes" id="UP000430345"/>
    </source>
</evidence>
<feature type="transmembrane region" description="Helical" evidence="7">
    <location>
        <begin position="6"/>
        <end position="24"/>
    </location>
</feature>
<dbReference type="InterPro" id="IPR032816">
    <property type="entry name" value="VTT_dom"/>
</dbReference>
<accession>A0A6I1MWI1</accession>
<feature type="transmembrane region" description="Helical" evidence="7">
    <location>
        <begin position="29"/>
        <end position="46"/>
    </location>
</feature>
<evidence type="ECO:0000256" key="4">
    <source>
        <dbReference type="ARBA" id="ARBA00022692"/>
    </source>
</evidence>
<feature type="transmembrane region" description="Helical" evidence="7">
    <location>
        <begin position="52"/>
        <end position="74"/>
    </location>
</feature>
<dbReference type="GO" id="GO:0005886">
    <property type="term" value="C:plasma membrane"/>
    <property type="evidence" value="ECO:0007669"/>
    <property type="project" value="UniProtKB-SubCell"/>
</dbReference>
<dbReference type="PANTHER" id="PTHR42709">
    <property type="entry name" value="ALKALINE PHOSPHATASE LIKE PROTEIN"/>
    <property type="match status" value="1"/>
</dbReference>
<evidence type="ECO:0000259" key="8">
    <source>
        <dbReference type="Pfam" id="PF09335"/>
    </source>
</evidence>
<proteinExistence type="inferred from homology"/>